<reference evidence="2 3" key="1">
    <citation type="journal article" date="2016" name="Genome Announc.">
        <title>Genome Sequence of Madurella mycetomatis mm55, Isolated from a Human Mycetoma Case in Sudan.</title>
        <authorList>
            <person name="Smit S."/>
            <person name="Derks M.F."/>
            <person name="Bervoets S."/>
            <person name="Fahal A."/>
            <person name="van Leeuwen W."/>
            <person name="van Belkum A."/>
            <person name="van de Sande W.W."/>
        </authorList>
    </citation>
    <scope>NUCLEOTIDE SEQUENCE [LARGE SCALE GENOMIC DNA]</scope>
    <source>
        <strain evidence="3">mm55</strain>
    </source>
</reference>
<dbReference type="EMBL" id="LCTW02000254">
    <property type="protein sequence ID" value="KXX75697.1"/>
    <property type="molecule type" value="Genomic_DNA"/>
</dbReference>
<keyword evidence="3" id="KW-1185">Reference proteome</keyword>
<organism evidence="2 3">
    <name type="scientific">Madurella mycetomatis</name>
    <dbReference type="NCBI Taxonomy" id="100816"/>
    <lineage>
        <taxon>Eukaryota</taxon>
        <taxon>Fungi</taxon>
        <taxon>Dikarya</taxon>
        <taxon>Ascomycota</taxon>
        <taxon>Pezizomycotina</taxon>
        <taxon>Sordariomycetes</taxon>
        <taxon>Sordariomycetidae</taxon>
        <taxon>Sordariales</taxon>
        <taxon>Sordariales incertae sedis</taxon>
        <taxon>Madurella</taxon>
    </lineage>
</organism>
<gene>
    <name evidence="2" type="ORF">MMYC01_208296</name>
</gene>
<comment type="caution">
    <text evidence="2">The sequence shown here is derived from an EMBL/GenBank/DDBJ whole genome shotgun (WGS) entry which is preliminary data.</text>
</comment>
<keyword evidence="1" id="KW-0175">Coiled coil</keyword>
<dbReference type="VEuPathDB" id="FungiDB:MMYC01_208296"/>
<dbReference type="Proteomes" id="UP000078237">
    <property type="component" value="Unassembled WGS sequence"/>
</dbReference>
<protein>
    <submittedName>
        <fullName evidence="2">Uncharacterized protein</fullName>
    </submittedName>
</protein>
<dbReference type="OrthoDB" id="2364174at2759"/>
<evidence type="ECO:0000256" key="1">
    <source>
        <dbReference type="SAM" id="Coils"/>
    </source>
</evidence>
<name>A0A175VVX1_9PEZI</name>
<accession>A0A175VVX1</accession>
<evidence type="ECO:0000313" key="3">
    <source>
        <dbReference type="Proteomes" id="UP000078237"/>
    </source>
</evidence>
<proteinExistence type="predicted"/>
<feature type="coiled-coil region" evidence="1">
    <location>
        <begin position="14"/>
        <end position="41"/>
    </location>
</feature>
<sequence>MGVNRLPPAEKLPLALRKNVRDEWENNKADLEKQLSDLMGTEWTIDIDPLAIWPYHNDGYAKESLGNCLKSYVEGALYQLKYVSGKNGDDDFKKEVNAICHAHVLTLEFDDADPPRFSTCGCDVQDGKLRILFSETGLGYNTDYCLQDSTLLPALNAAPHDAPLSFTARANIRAEYDPKIGETRKQIADLLGKGEDEITLNPNFEANFTVLSAAAEAGNTDLQRNWQESLGSWTLRYFEALASQMKSMKVDEDEMVREGLLEAVSANEYVMRVVDKLKYDSYCEADIEEGKLYLQSTASNWGVNIDYVAQKLMDRL</sequence>
<dbReference type="AlphaFoldDB" id="A0A175VVX1"/>
<evidence type="ECO:0000313" key="2">
    <source>
        <dbReference type="EMBL" id="KXX75697.1"/>
    </source>
</evidence>